<dbReference type="EMBL" id="KZ613965">
    <property type="protein sequence ID" value="PMD30793.1"/>
    <property type="molecule type" value="Genomic_DNA"/>
</dbReference>
<protein>
    <recommendedName>
        <fullName evidence="1">Heterokaryon incompatibility domain-containing protein</fullName>
    </recommendedName>
</protein>
<evidence type="ECO:0000259" key="1">
    <source>
        <dbReference type="Pfam" id="PF06985"/>
    </source>
</evidence>
<dbReference type="STRING" id="1149755.A0A2J6QX15"/>
<sequence length="72" mass="8591">YEAASYCWGEVDRDFQNLCRGRAIMVTQNLTAALLRFRYPTRRRILWTDTICIDQSAVCERNYQVKFMGEIY</sequence>
<dbReference type="PANTHER" id="PTHR24148:SF64">
    <property type="entry name" value="HETEROKARYON INCOMPATIBILITY DOMAIN-CONTAINING PROTEIN"/>
    <property type="match status" value="1"/>
</dbReference>
<evidence type="ECO:0000313" key="2">
    <source>
        <dbReference type="EMBL" id="PMD30793.1"/>
    </source>
</evidence>
<name>A0A2J6QX15_HYAVF</name>
<gene>
    <name evidence="2" type="ORF">L207DRAFT_443052</name>
</gene>
<organism evidence="2 3">
    <name type="scientific">Hyaloscypha variabilis (strain UAMH 11265 / GT02V1 / F)</name>
    <name type="common">Meliniomyces variabilis</name>
    <dbReference type="NCBI Taxonomy" id="1149755"/>
    <lineage>
        <taxon>Eukaryota</taxon>
        <taxon>Fungi</taxon>
        <taxon>Dikarya</taxon>
        <taxon>Ascomycota</taxon>
        <taxon>Pezizomycotina</taxon>
        <taxon>Leotiomycetes</taxon>
        <taxon>Helotiales</taxon>
        <taxon>Hyaloscyphaceae</taxon>
        <taxon>Hyaloscypha</taxon>
        <taxon>Hyaloscypha variabilis</taxon>
    </lineage>
</organism>
<reference evidence="2 3" key="1">
    <citation type="submission" date="2016-04" db="EMBL/GenBank/DDBJ databases">
        <title>A degradative enzymes factory behind the ericoid mycorrhizal symbiosis.</title>
        <authorList>
            <consortium name="DOE Joint Genome Institute"/>
            <person name="Martino E."/>
            <person name="Morin E."/>
            <person name="Grelet G."/>
            <person name="Kuo A."/>
            <person name="Kohler A."/>
            <person name="Daghino S."/>
            <person name="Barry K."/>
            <person name="Choi C."/>
            <person name="Cichocki N."/>
            <person name="Clum A."/>
            <person name="Copeland A."/>
            <person name="Hainaut M."/>
            <person name="Haridas S."/>
            <person name="Labutti K."/>
            <person name="Lindquist E."/>
            <person name="Lipzen A."/>
            <person name="Khouja H.-R."/>
            <person name="Murat C."/>
            <person name="Ohm R."/>
            <person name="Olson A."/>
            <person name="Spatafora J."/>
            <person name="Veneault-Fourrey C."/>
            <person name="Henrissat B."/>
            <person name="Grigoriev I."/>
            <person name="Martin F."/>
            <person name="Perotto S."/>
        </authorList>
    </citation>
    <scope>NUCLEOTIDE SEQUENCE [LARGE SCALE GENOMIC DNA]</scope>
    <source>
        <strain evidence="2 3">F</strain>
    </source>
</reference>
<proteinExistence type="predicted"/>
<keyword evidence="3" id="KW-1185">Reference proteome</keyword>
<dbReference type="PANTHER" id="PTHR24148">
    <property type="entry name" value="ANKYRIN REPEAT DOMAIN-CONTAINING PROTEIN 39 HOMOLOG-RELATED"/>
    <property type="match status" value="1"/>
</dbReference>
<dbReference type="InterPro" id="IPR010730">
    <property type="entry name" value="HET"/>
</dbReference>
<dbReference type="AlphaFoldDB" id="A0A2J6QX15"/>
<dbReference type="Proteomes" id="UP000235786">
    <property type="component" value="Unassembled WGS sequence"/>
</dbReference>
<evidence type="ECO:0000313" key="3">
    <source>
        <dbReference type="Proteomes" id="UP000235786"/>
    </source>
</evidence>
<dbReference type="InterPro" id="IPR052895">
    <property type="entry name" value="HetReg/Transcr_Mod"/>
</dbReference>
<dbReference type="Pfam" id="PF06985">
    <property type="entry name" value="HET"/>
    <property type="match status" value="1"/>
</dbReference>
<dbReference type="OrthoDB" id="2157530at2759"/>
<accession>A0A2J6QX15</accession>
<feature type="non-terminal residue" evidence="2">
    <location>
        <position position="1"/>
    </location>
</feature>
<feature type="domain" description="Heterokaryon incompatibility" evidence="1">
    <location>
        <begin position="1"/>
        <end position="72"/>
    </location>
</feature>